<keyword evidence="2" id="KW-1185">Reference proteome</keyword>
<dbReference type="EMBL" id="CP118166">
    <property type="protein sequence ID" value="WDI30028.1"/>
    <property type="molecule type" value="Genomic_DNA"/>
</dbReference>
<accession>A0AAF0CES4</accession>
<evidence type="ECO:0000313" key="1">
    <source>
        <dbReference type="EMBL" id="WDI30028.1"/>
    </source>
</evidence>
<dbReference type="Proteomes" id="UP001214043">
    <property type="component" value="Chromosome"/>
</dbReference>
<organism evidence="1 2">
    <name type="scientific">Hyphococcus flavus</name>
    <dbReference type="NCBI Taxonomy" id="1866326"/>
    <lineage>
        <taxon>Bacteria</taxon>
        <taxon>Pseudomonadati</taxon>
        <taxon>Pseudomonadota</taxon>
        <taxon>Alphaproteobacteria</taxon>
        <taxon>Parvularculales</taxon>
        <taxon>Parvularculaceae</taxon>
        <taxon>Hyphococcus</taxon>
    </lineage>
</organism>
<dbReference type="KEGG" id="hfl:PUV54_08660"/>
<reference evidence="1" key="1">
    <citation type="submission" date="2023-02" db="EMBL/GenBank/DDBJ databases">
        <title>Genome sequence of Hyphococcus flavus.</title>
        <authorList>
            <person name="Rong J.-C."/>
            <person name="Zhao Q."/>
            <person name="Yi M."/>
            <person name="Wu J.-Y."/>
        </authorList>
    </citation>
    <scope>NUCLEOTIDE SEQUENCE</scope>
    <source>
        <strain evidence="1">MCCC 1K03223</strain>
    </source>
</reference>
<dbReference type="AlphaFoldDB" id="A0AAF0CES4"/>
<sequence>MSQTRFQKLQEAIKTYGAAAFENLLRCKGFGDAVIKGLPAYLECSPECVTAVPPIGEFDPRKDYGEDAFSYRHRPVIVLEPVQFGIALTVKNFEDSGSLWLRTALSIEVTGDSFDVFVAQQPMIRIALDYEGKLEPVFEAVYREFLNTFQLEVLEFNDKRFSTGIGFVPDSKIPDK</sequence>
<dbReference type="RefSeq" id="WP_274491814.1">
    <property type="nucleotide sequence ID" value="NZ_CP118166.1"/>
</dbReference>
<evidence type="ECO:0000313" key="2">
    <source>
        <dbReference type="Proteomes" id="UP001214043"/>
    </source>
</evidence>
<name>A0AAF0CES4_9PROT</name>
<gene>
    <name evidence="1" type="ORF">PUV54_08660</name>
</gene>
<protein>
    <submittedName>
        <fullName evidence="1">Uncharacterized protein</fullName>
    </submittedName>
</protein>
<proteinExistence type="predicted"/>